<gene>
    <name evidence="2" type="ORF">PY650_24490</name>
</gene>
<evidence type="ECO:0000256" key="1">
    <source>
        <dbReference type="SAM" id="MobiDB-lite"/>
    </source>
</evidence>
<evidence type="ECO:0000313" key="3">
    <source>
        <dbReference type="Proteomes" id="UP001172630"/>
    </source>
</evidence>
<name>A0ABT7KN92_9HYPH</name>
<sequence length="348" mass="39925">MTLDLKAAQAASDRYEQCQALIDRVEEGMLTPPEAQKEADRQGLGRLESFADKSRFPVAHEPVWSPVMAMAWMFWRDYDLVTDFYDPYRKSCLVWRTVPREQNVPGRPPLRPRPEQWYLGAMSPASLSGLKIAADRENRVGRFNHFPDFVKGKAEFFTALYSDKIAATGIRATTGEHERIESFRWAVLDFVEPGRPLANDAGSGGLRNFRFVEKHKPDEVYYSDVHLSRSDIEREWRAQMTEPVQPQETPSPPLSQRPAGKQQVRDAFHAASGFFKSRGLLMWSKDEAETDLPKLLNASRTNIREVFAEDDFKNLFSGGRGKRGPVNQNRTNELEEFRQFFTSANMRK</sequence>
<evidence type="ECO:0000313" key="2">
    <source>
        <dbReference type="EMBL" id="MDL2408743.1"/>
    </source>
</evidence>
<keyword evidence="3" id="KW-1185">Reference proteome</keyword>
<comment type="caution">
    <text evidence="2">The sequence shown here is derived from an EMBL/GenBank/DDBJ whole genome shotgun (WGS) entry which is preliminary data.</text>
</comment>
<dbReference type="Proteomes" id="UP001172630">
    <property type="component" value="Unassembled WGS sequence"/>
</dbReference>
<proteinExistence type="predicted"/>
<protein>
    <submittedName>
        <fullName evidence="2">Uncharacterized protein</fullName>
    </submittedName>
</protein>
<organism evidence="2 3">
    <name type="scientific">Rhizobium calliandrae</name>
    <dbReference type="NCBI Taxonomy" id="1312182"/>
    <lineage>
        <taxon>Bacteria</taxon>
        <taxon>Pseudomonadati</taxon>
        <taxon>Pseudomonadota</taxon>
        <taxon>Alphaproteobacteria</taxon>
        <taxon>Hyphomicrobiales</taxon>
        <taxon>Rhizobiaceae</taxon>
        <taxon>Rhizobium/Agrobacterium group</taxon>
        <taxon>Rhizobium</taxon>
    </lineage>
</organism>
<dbReference type="EMBL" id="JARFYN010000038">
    <property type="protein sequence ID" value="MDL2408743.1"/>
    <property type="molecule type" value="Genomic_DNA"/>
</dbReference>
<feature type="region of interest" description="Disordered" evidence="1">
    <location>
        <begin position="241"/>
        <end position="263"/>
    </location>
</feature>
<reference evidence="2" key="1">
    <citation type="submission" date="2023-06" db="EMBL/GenBank/DDBJ databases">
        <title>Phylogenetic Diversity of Rhizobium strains.</title>
        <authorList>
            <person name="Moura F.T."/>
            <person name="Helene L.C.F."/>
            <person name="Hungria M."/>
        </authorList>
    </citation>
    <scope>NUCLEOTIDE SEQUENCE</scope>
    <source>
        <strain evidence="2">CCGE524</strain>
    </source>
</reference>
<dbReference type="RefSeq" id="WP_285882191.1">
    <property type="nucleotide sequence ID" value="NZ_JARFYN010000038.1"/>
</dbReference>
<accession>A0ABT7KN92</accession>